<dbReference type="NCBIfam" id="TIGR00442">
    <property type="entry name" value="hisS"/>
    <property type="match status" value="1"/>
</dbReference>
<evidence type="ECO:0000256" key="6">
    <source>
        <dbReference type="ARBA" id="ARBA00022840"/>
    </source>
</evidence>
<evidence type="ECO:0000256" key="8">
    <source>
        <dbReference type="ARBA" id="ARBA00023146"/>
    </source>
</evidence>
<dbReference type="EMBL" id="LELK01000001">
    <property type="protein sequence ID" value="KMM39448.1"/>
    <property type="molecule type" value="Genomic_DNA"/>
</dbReference>
<evidence type="ECO:0000256" key="5">
    <source>
        <dbReference type="ARBA" id="ARBA00022741"/>
    </source>
</evidence>
<dbReference type="STRING" id="157733.AB986_09715"/>
<feature type="binding site" evidence="11">
    <location>
        <position position="126"/>
    </location>
    <ligand>
        <name>L-histidine</name>
        <dbReference type="ChEBI" id="CHEBI:57595"/>
    </ligand>
</feature>
<dbReference type="PANTHER" id="PTHR11476">
    <property type="entry name" value="HISTIDYL-TRNA SYNTHETASE"/>
    <property type="match status" value="1"/>
</dbReference>
<comment type="caution">
    <text evidence="13">The sequence shown here is derived from an EMBL/GenBank/DDBJ whole genome shotgun (WGS) entry which is preliminary data.</text>
</comment>
<keyword evidence="6" id="KW-0067">ATP-binding</keyword>
<keyword evidence="4" id="KW-0963">Cytoplasm</keyword>
<dbReference type="SUPFAM" id="SSF52954">
    <property type="entry name" value="Class II aaRS ABD-related"/>
    <property type="match status" value="1"/>
</dbReference>
<dbReference type="GO" id="GO:0005737">
    <property type="term" value="C:cytoplasm"/>
    <property type="evidence" value="ECO:0007669"/>
    <property type="project" value="UniProtKB-UniRule"/>
</dbReference>
<dbReference type="Gene3D" id="3.30.930.10">
    <property type="entry name" value="Bira Bifunctional Protein, Domain 2"/>
    <property type="match status" value="1"/>
</dbReference>
<dbReference type="NCBIfam" id="NF009085">
    <property type="entry name" value="PRK12420.1"/>
    <property type="match status" value="1"/>
</dbReference>
<evidence type="ECO:0000256" key="7">
    <source>
        <dbReference type="ARBA" id="ARBA00022917"/>
    </source>
</evidence>
<feature type="binding site" evidence="11">
    <location>
        <position position="273"/>
    </location>
    <ligand>
        <name>L-histidine</name>
        <dbReference type="ChEBI" id="CHEBI:57595"/>
    </ligand>
</feature>
<dbReference type="PANTHER" id="PTHR11476:SF7">
    <property type="entry name" value="HISTIDINE--TRNA LIGASE"/>
    <property type="match status" value="1"/>
</dbReference>
<dbReference type="InterPro" id="IPR015807">
    <property type="entry name" value="His-tRNA-ligase"/>
</dbReference>
<dbReference type="GO" id="GO:0140096">
    <property type="term" value="F:catalytic activity, acting on a protein"/>
    <property type="evidence" value="ECO:0007669"/>
    <property type="project" value="UniProtKB-ARBA"/>
</dbReference>
<dbReference type="InterPro" id="IPR004516">
    <property type="entry name" value="HisRS/HisZ"/>
</dbReference>
<feature type="binding site" evidence="11">
    <location>
        <position position="130"/>
    </location>
    <ligand>
        <name>L-histidine</name>
        <dbReference type="ChEBI" id="CHEBI:57595"/>
    </ligand>
</feature>
<evidence type="ECO:0000256" key="10">
    <source>
        <dbReference type="NCBIfam" id="TIGR00442"/>
    </source>
</evidence>
<feature type="domain" description="Aminoacyl-transfer RNA synthetases class-II family profile" evidence="12">
    <location>
        <begin position="1"/>
        <end position="423"/>
    </location>
</feature>
<keyword evidence="7" id="KW-0648">Protein biosynthesis</keyword>
<dbReference type="Pfam" id="PF13393">
    <property type="entry name" value="tRNA-synt_His"/>
    <property type="match status" value="1"/>
</dbReference>
<dbReference type="InterPro" id="IPR006195">
    <property type="entry name" value="aa-tRNA-synth_II"/>
</dbReference>
<comment type="catalytic activity">
    <reaction evidence="9">
        <text>tRNA(His) + L-histidine + ATP = L-histidyl-tRNA(His) + AMP + diphosphate + H(+)</text>
        <dbReference type="Rhea" id="RHEA:17313"/>
        <dbReference type="Rhea" id="RHEA-COMP:9665"/>
        <dbReference type="Rhea" id="RHEA-COMP:9689"/>
        <dbReference type="ChEBI" id="CHEBI:15378"/>
        <dbReference type="ChEBI" id="CHEBI:30616"/>
        <dbReference type="ChEBI" id="CHEBI:33019"/>
        <dbReference type="ChEBI" id="CHEBI:57595"/>
        <dbReference type="ChEBI" id="CHEBI:78442"/>
        <dbReference type="ChEBI" id="CHEBI:78527"/>
        <dbReference type="ChEBI" id="CHEBI:456215"/>
        <dbReference type="EC" id="6.1.1.21"/>
    </reaction>
</comment>
<evidence type="ECO:0000259" key="12">
    <source>
        <dbReference type="PROSITE" id="PS50862"/>
    </source>
</evidence>
<organism evidence="13 14">
    <name type="scientific">Guptibacillus hwajinpoensis</name>
    <dbReference type="NCBI Taxonomy" id="208199"/>
    <lineage>
        <taxon>Bacteria</taxon>
        <taxon>Bacillati</taxon>
        <taxon>Bacillota</taxon>
        <taxon>Bacilli</taxon>
        <taxon>Bacillales</taxon>
        <taxon>Guptibacillaceae</taxon>
        <taxon>Guptibacillus</taxon>
    </lineage>
</organism>
<evidence type="ECO:0000256" key="11">
    <source>
        <dbReference type="PIRSR" id="PIRSR001549-1"/>
    </source>
</evidence>
<keyword evidence="8" id="KW-0030">Aminoacyl-tRNA synthetase</keyword>
<dbReference type="RefSeq" id="WP_048310619.1">
    <property type="nucleotide sequence ID" value="NZ_CP119526.1"/>
</dbReference>
<dbReference type="Gene3D" id="3.40.50.800">
    <property type="entry name" value="Anticodon-binding domain"/>
    <property type="match status" value="1"/>
</dbReference>
<protein>
    <recommendedName>
        <fullName evidence="3 10">Histidine--tRNA ligase</fullName>
        <ecNumber evidence="2 10">6.1.1.21</ecNumber>
    </recommendedName>
</protein>
<reference evidence="13" key="1">
    <citation type="submission" date="2015-06" db="EMBL/GenBank/DDBJ databases">
        <authorList>
            <person name="Liu B."/>
            <person name="Wang J."/>
            <person name="Zhu Y."/>
            <person name="Liu G."/>
            <person name="Chen Q."/>
            <person name="Zheng C."/>
            <person name="Che J."/>
            <person name="Ge C."/>
            <person name="Shi H."/>
            <person name="Pan Z."/>
            <person name="Liu X."/>
        </authorList>
    </citation>
    <scope>NUCLEOTIDE SEQUENCE [LARGE SCALE GENOMIC DNA]</scope>
    <source>
        <strain evidence="13">DSM 16346</strain>
    </source>
</reference>
<dbReference type="EC" id="6.1.1.21" evidence="2 10"/>
<dbReference type="PIRSF" id="PIRSF001549">
    <property type="entry name" value="His-tRNA_synth"/>
    <property type="match status" value="1"/>
</dbReference>
<comment type="similarity">
    <text evidence="1">Belongs to the class-II aminoacyl-tRNA synthetase family.</text>
</comment>
<dbReference type="AlphaFoldDB" id="A0A0J6D2B1"/>
<dbReference type="Pfam" id="PF03129">
    <property type="entry name" value="HGTP_anticodon"/>
    <property type="match status" value="1"/>
</dbReference>
<dbReference type="Proteomes" id="UP000035996">
    <property type="component" value="Unassembled WGS sequence"/>
</dbReference>
<dbReference type="OrthoDB" id="9800814at2"/>
<evidence type="ECO:0000313" key="13">
    <source>
        <dbReference type="EMBL" id="KMM39448.1"/>
    </source>
</evidence>
<keyword evidence="14" id="KW-1185">Reference proteome</keyword>
<feature type="binding site" evidence="11">
    <location>
        <begin position="83"/>
        <end position="85"/>
    </location>
    <ligand>
        <name>L-histidine</name>
        <dbReference type="ChEBI" id="CHEBI:57595"/>
    </ligand>
</feature>
<evidence type="ECO:0000256" key="9">
    <source>
        <dbReference type="ARBA" id="ARBA00047639"/>
    </source>
</evidence>
<evidence type="ECO:0000256" key="1">
    <source>
        <dbReference type="ARBA" id="ARBA00008226"/>
    </source>
</evidence>
<dbReference type="InterPro" id="IPR004154">
    <property type="entry name" value="Anticodon-bd"/>
</dbReference>
<proteinExistence type="inferred from homology"/>
<accession>A0A0J6D2B1</accession>
<evidence type="ECO:0000256" key="3">
    <source>
        <dbReference type="ARBA" id="ARBA00017399"/>
    </source>
</evidence>
<dbReference type="GO" id="GO:0006427">
    <property type="term" value="P:histidyl-tRNA aminoacylation"/>
    <property type="evidence" value="ECO:0007669"/>
    <property type="project" value="UniProtKB-UniRule"/>
</dbReference>
<dbReference type="InterPro" id="IPR041715">
    <property type="entry name" value="HisRS-like_core"/>
</dbReference>
<dbReference type="SUPFAM" id="SSF55681">
    <property type="entry name" value="Class II aaRS and biotin synthetases"/>
    <property type="match status" value="1"/>
</dbReference>
<gene>
    <name evidence="13" type="ORF">AB986_09715</name>
</gene>
<sequence length="426" mass="48123">MKKLKDQNVKGAVDYLPKEETIRRNIRRTLEDTFIQYNCLPLETPILNKQDLLSSKYAGGAEILEEMYTLSDRGERELALRYDLTIPFAKVVAMNPDLQMPFKRYEIGKVFRDGPVKPGRFREFTQCDVDVTGIDSPLAEAELMEMACDIFTKLNLEVTIQYNNRKLLAGMLESISIPESLLNDVILTLDKLEKIGMDGVKKELQQKGVSSQSIALVEKETQQWVNKEICYFKSYSSANEKVKQGLQELEELTSYIEGLGLQKQCKFNPFLARGLDIYTGTIYEVFITDQSISSSIGSGGRYDSAIGGLLGTDEPVSTVGISFGLDVILTAIKSKEEPFSLEENPDYLIIPIGTKLEALIVASSYRKKGYRVELDMSGKRTGKLLDRANKRGIKQVIFVGEQEVERNEIVLRLLEEGNEERIPFQF</sequence>
<dbReference type="PROSITE" id="PS50862">
    <property type="entry name" value="AA_TRNA_LIGASE_II"/>
    <property type="match status" value="1"/>
</dbReference>
<dbReference type="PATRIC" id="fig|157733.3.peg.4246"/>
<name>A0A0J6D2B1_9BACL</name>
<keyword evidence="13" id="KW-0436">Ligase</keyword>
<evidence type="ECO:0000256" key="4">
    <source>
        <dbReference type="ARBA" id="ARBA00022490"/>
    </source>
</evidence>
<evidence type="ECO:0000313" key="14">
    <source>
        <dbReference type="Proteomes" id="UP000035996"/>
    </source>
</evidence>
<dbReference type="CDD" id="cd00773">
    <property type="entry name" value="HisRS-like_core"/>
    <property type="match status" value="1"/>
</dbReference>
<dbReference type="GO" id="GO:0016740">
    <property type="term" value="F:transferase activity"/>
    <property type="evidence" value="ECO:0007669"/>
    <property type="project" value="UniProtKB-ARBA"/>
</dbReference>
<dbReference type="GO" id="GO:0005524">
    <property type="term" value="F:ATP binding"/>
    <property type="evidence" value="ECO:0007669"/>
    <property type="project" value="UniProtKB-KW"/>
</dbReference>
<dbReference type="GO" id="GO:0004821">
    <property type="term" value="F:histidine-tRNA ligase activity"/>
    <property type="evidence" value="ECO:0007669"/>
    <property type="project" value="UniProtKB-UniRule"/>
</dbReference>
<dbReference type="InterPro" id="IPR045864">
    <property type="entry name" value="aa-tRNA-synth_II/BPL/LPL"/>
</dbReference>
<dbReference type="InterPro" id="IPR036621">
    <property type="entry name" value="Anticodon-bd_dom_sf"/>
</dbReference>
<feature type="binding site" evidence="11">
    <location>
        <position position="112"/>
    </location>
    <ligand>
        <name>L-histidine</name>
        <dbReference type="ChEBI" id="CHEBI:57595"/>
    </ligand>
</feature>
<keyword evidence="5" id="KW-0547">Nucleotide-binding</keyword>
<evidence type="ECO:0000256" key="2">
    <source>
        <dbReference type="ARBA" id="ARBA00012815"/>
    </source>
</evidence>